<accession>A0A8S9LEN4</accession>
<name>A0A8S9LEN4_BRACR</name>
<sequence>MTEPSASNSTGRKGRSPESKAGQAILRKPPMPEKGPNHGMTTPKSTRQSYLSLKDIGREKLVHMNMYSVVYLLTYVSTVKL</sequence>
<protein>
    <submittedName>
        <fullName evidence="2">Uncharacterized protein</fullName>
    </submittedName>
</protein>
<organism evidence="2">
    <name type="scientific">Brassica cretica</name>
    <name type="common">Mustard</name>
    <dbReference type="NCBI Taxonomy" id="69181"/>
    <lineage>
        <taxon>Eukaryota</taxon>
        <taxon>Viridiplantae</taxon>
        <taxon>Streptophyta</taxon>
        <taxon>Embryophyta</taxon>
        <taxon>Tracheophyta</taxon>
        <taxon>Spermatophyta</taxon>
        <taxon>Magnoliopsida</taxon>
        <taxon>eudicotyledons</taxon>
        <taxon>Gunneridae</taxon>
        <taxon>Pentapetalae</taxon>
        <taxon>rosids</taxon>
        <taxon>malvids</taxon>
        <taxon>Brassicales</taxon>
        <taxon>Brassicaceae</taxon>
        <taxon>Brassiceae</taxon>
        <taxon>Brassica</taxon>
    </lineage>
</organism>
<reference evidence="2" key="1">
    <citation type="submission" date="2019-12" db="EMBL/GenBank/DDBJ databases">
        <title>Genome sequencing and annotation of Brassica cretica.</title>
        <authorList>
            <person name="Studholme D.J."/>
            <person name="Sarris P.F."/>
        </authorList>
    </citation>
    <scope>NUCLEOTIDE SEQUENCE</scope>
    <source>
        <strain evidence="2">PFS-102/07</strain>
        <tissue evidence="2">Leaf</tissue>
    </source>
</reference>
<evidence type="ECO:0000256" key="1">
    <source>
        <dbReference type="SAM" id="MobiDB-lite"/>
    </source>
</evidence>
<dbReference type="EMBL" id="QGKY02000094">
    <property type="protein sequence ID" value="KAF2603918.1"/>
    <property type="molecule type" value="Genomic_DNA"/>
</dbReference>
<proteinExistence type="predicted"/>
<evidence type="ECO:0000313" key="2">
    <source>
        <dbReference type="EMBL" id="KAF2603918.1"/>
    </source>
</evidence>
<feature type="compositionally biased region" description="Polar residues" evidence="1">
    <location>
        <begin position="1"/>
        <end position="11"/>
    </location>
</feature>
<feature type="compositionally biased region" description="Polar residues" evidence="1">
    <location>
        <begin position="39"/>
        <end position="49"/>
    </location>
</feature>
<comment type="caution">
    <text evidence="2">The sequence shown here is derived from an EMBL/GenBank/DDBJ whole genome shotgun (WGS) entry which is preliminary data.</text>
</comment>
<gene>
    <name evidence="2" type="ORF">F2Q70_00024315</name>
</gene>
<feature type="region of interest" description="Disordered" evidence="1">
    <location>
        <begin position="1"/>
        <end position="49"/>
    </location>
</feature>
<dbReference type="AlphaFoldDB" id="A0A8S9LEN4"/>